<organism evidence="2 3">
    <name type="scientific">Ktedonobacter racemifer DSM 44963</name>
    <dbReference type="NCBI Taxonomy" id="485913"/>
    <lineage>
        <taxon>Bacteria</taxon>
        <taxon>Bacillati</taxon>
        <taxon>Chloroflexota</taxon>
        <taxon>Ktedonobacteria</taxon>
        <taxon>Ktedonobacterales</taxon>
        <taxon>Ktedonobacteraceae</taxon>
        <taxon>Ktedonobacter</taxon>
    </lineage>
</organism>
<dbReference type="Pfam" id="PF20587">
    <property type="entry name" value="DUF6789"/>
    <property type="match status" value="1"/>
</dbReference>
<dbReference type="RefSeq" id="WP_007912114.1">
    <property type="nucleotide sequence ID" value="NZ_ADVG01000002.1"/>
</dbReference>
<evidence type="ECO:0000313" key="2">
    <source>
        <dbReference type="EMBL" id="EFH87187.1"/>
    </source>
</evidence>
<keyword evidence="3" id="KW-1185">Reference proteome</keyword>
<reference evidence="2 3" key="1">
    <citation type="journal article" date="2011" name="Stand. Genomic Sci.">
        <title>Non-contiguous finished genome sequence and contextual data of the filamentous soil bacterium Ktedonobacter racemifer type strain (SOSP1-21).</title>
        <authorList>
            <person name="Chang Y.J."/>
            <person name="Land M."/>
            <person name="Hauser L."/>
            <person name="Chertkov O."/>
            <person name="Del Rio T.G."/>
            <person name="Nolan M."/>
            <person name="Copeland A."/>
            <person name="Tice H."/>
            <person name="Cheng J.F."/>
            <person name="Lucas S."/>
            <person name="Han C."/>
            <person name="Goodwin L."/>
            <person name="Pitluck S."/>
            <person name="Ivanova N."/>
            <person name="Ovchinikova G."/>
            <person name="Pati A."/>
            <person name="Chen A."/>
            <person name="Palaniappan K."/>
            <person name="Mavromatis K."/>
            <person name="Liolios K."/>
            <person name="Brettin T."/>
            <person name="Fiebig A."/>
            <person name="Rohde M."/>
            <person name="Abt B."/>
            <person name="Goker M."/>
            <person name="Detter J.C."/>
            <person name="Woyke T."/>
            <person name="Bristow J."/>
            <person name="Eisen J.A."/>
            <person name="Markowitz V."/>
            <person name="Hugenholtz P."/>
            <person name="Kyrpides N.C."/>
            <person name="Klenk H.P."/>
            <person name="Lapidus A."/>
        </authorList>
    </citation>
    <scope>NUCLEOTIDE SEQUENCE [LARGE SCALE GENOMIC DNA]</scope>
    <source>
        <strain evidence="3">DSM 44963</strain>
    </source>
</reference>
<keyword evidence="1" id="KW-0812">Transmembrane</keyword>
<dbReference type="InterPro" id="IPR046739">
    <property type="entry name" value="DUF6789"/>
</dbReference>
<dbReference type="eggNOG" id="ENOG5033FWY">
    <property type="taxonomic scope" value="Bacteria"/>
</dbReference>
<keyword evidence="1" id="KW-0472">Membrane</keyword>
<keyword evidence="1" id="KW-1133">Transmembrane helix</keyword>
<gene>
    <name evidence="2" type="ORF">Krac_8514</name>
</gene>
<dbReference type="STRING" id="485913.Krac_8514"/>
<accession>D6TN37</accession>
<sequence length="164" mass="18741">MKKVGKVLPGLLARDWKPGRAAFAGLIATFIYSIAMESDKVLIGNRFSDVRFLEGMLAGEKRSKRITALAWLLHLLNGVVLAELYAAVIKRFLPGPAWLRGTIFGETFVFAIWWITPLADKYHPLIRNGEMPHLFRWRSFWQNMLRHASYGLALGLLYPNRDNK</sequence>
<name>D6TN37_KTERA</name>
<dbReference type="OrthoDB" id="5243794at2"/>
<protein>
    <submittedName>
        <fullName evidence="2">Uncharacterized protein</fullName>
    </submittedName>
</protein>
<dbReference type="InParanoid" id="D6TN37"/>
<dbReference type="Proteomes" id="UP000004508">
    <property type="component" value="Unassembled WGS sequence"/>
</dbReference>
<feature type="transmembrane region" description="Helical" evidence="1">
    <location>
        <begin position="98"/>
        <end position="119"/>
    </location>
</feature>
<feature type="transmembrane region" description="Helical" evidence="1">
    <location>
        <begin position="66"/>
        <end position="86"/>
    </location>
</feature>
<evidence type="ECO:0000256" key="1">
    <source>
        <dbReference type="SAM" id="Phobius"/>
    </source>
</evidence>
<feature type="transmembrane region" description="Helical" evidence="1">
    <location>
        <begin position="20"/>
        <end position="36"/>
    </location>
</feature>
<proteinExistence type="predicted"/>
<dbReference type="EMBL" id="ADVG01000002">
    <property type="protein sequence ID" value="EFH87187.1"/>
    <property type="molecule type" value="Genomic_DNA"/>
</dbReference>
<evidence type="ECO:0000313" key="3">
    <source>
        <dbReference type="Proteomes" id="UP000004508"/>
    </source>
</evidence>
<comment type="caution">
    <text evidence="2">The sequence shown here is derived from an EMBL/GenBank/DDBJ whole genome shotgun (WGS) entry which is preliminary data.</text>
</comment>
<dbReference type="AlphaFoldDB" id="D6TN37"/>